<organism evidence="1 2">
    <name type="scientific">Solirubrobacter deserti</name>
    <dbReference type="NCBI Taxonomy" id="2282478"/>
    <lineage>
        <taxon>Bacteria</taxon>
        <taxon>Bacillati</taxon>
        <taxon>Actinomycetota</taxon>
        <taxon>Thermoleophilia</taxon>
        <taxon>Solirubrobacterales</taxon>
        <taxon>Solirubrobacteraceae</taxon>
        <taxon>Solirubrobacter</taxon>
    </lineage>
</organism>
<name>A0ABT4RGH8_9ACTN</name>
<protein>
    <submittedName>
        <fullName evidence="1">FAD-dependent oxidoreductase</fullName>
    </submittedName>
</protein>
<dbReference type="Proteomes" id="UP001147700">
    <property type="component" value="Unassembled WGS sequence"/>
</dbReference>
<accession>A0ABT4RGH8</accession>
<keyword evidence="2" id="KW-1185">Reference proteome</keyword>
<evidence type="ECO:0000313" key="2">
    <source>
        <dbReference type="Proteomes" id="UP001147700"/>
    </source>
</evidence>
<proteinExistence type="predicted"/>
<dbReference type="EMBL" id="JAPCID010000010">
    <property type="protein sequence ID" value="MDA0137624.1"/>
    <property type="molecule type" value="Genomic_DNA"/>
</dbReference>
<dbReference type="PANTHER" id="PTHR43734">
    <property type="entry name" value="PHYTOENE DESATURASE"/>
    <property type="match status" value="1"/>
</dbReference>
<dbReference type="InterPro" id="IPR036188">
    <property type="entry name" value="FAD/NAD-bd_sf"/>
</dbReference>
<dbReference type="Pfam" id="PF13450">
    <property type="entry name" value="NAD_binding_8"/>
    <property type="match status" value="1"/>
</dbReference>
<reference evidence="1" key="1">
    <citation type="submission" date="2022-10" db="EMBL/GenBank/DDBJ databases">
        <title>The WGS of Solirubrobacter sp. CPCC 204708.</title>
        <authorList>
            <person name="Jiang Z."/>
        </authorList>
    </citation>
    <scope>NUCLEOTIDE SEQUENCE</scope>
    <source>
        <strain evidence="1">CPCC 204708</strain>
    </source>
</reference>
<dbReference type="PANTHER" id="PTHR43734:SF1">
    <property type="entry name" value="PHYTOENE DESATURASE"/>
    <property type="match status" value="1"/>
</dbReference>
<dbReference type="RefSeq" id="WP_202957258.1">
    <property type="nucleotide sequence ID" value="NZ_JAPCID010000010.1"/>
</dbReference>
<dbReference type="Gene3D" id="3.50.50.60">
    <property type="entry name" value="FAD/NAD(P)-binding domain"/>
    <property type="match status" value="1"/>
</dbReference>
<evidence type="ECO:0000313" key="1">
    <source>
        <dbReference type="EMBL" id="MDA0137624.1"/>
    </source>
</evidence>
<sequence>METITIVGAGLAGLTAAIACAEAGAPVVLYDAHAEPGGRARSLDAPYRANLGPHVLYSDGELWRWLKERELLPPVAGAPLTGVRLRWDGAIHRTPPLGLIPSVLKLRGRRPPVDESFRSWAASHAGDRAAELLSSLAGVFTFHHDPGELSAAFVWERTGRIASPPPSVRFVIGGWSALVHALVSRARALHVEFRLGERVTELPSTPVIVALEPADARALLDDDSLRWPSGHTVCIDLGLEGRRGDPFVVSDLDECGWIERFSAADKTVAPAGHELVQAQMPVRPGEPIEATTRRLERMLDLAFPDRAARTHWHRRMVMDGRTGALDLPGTTWRDRPALDRGDGTTFIAGDWVAAPGLLGEVAFKSAVEAAALAVSAASVVSLRRAA</sequence>
<dbReference type="SUPFAM" id="SSF51971">
    <property type="entry name" value="Nucleotide-binding domain"/>
    <property type="match status" value="1"/>
</dbReference>
<comment type="caution">
    <text evidence="1">The sequence shown here is derived from an EMBL/GenBank/DDBJ whole genome shotgun (WGS) entry which is preliminary data.</text>
</comment>
<gene>
    <name evidence="1" type="ORF">OJ962_08960</name>
</gene>